<keyword evidence="2" id="KW-0813">Transport</keyword>
<feature type="transmembrane region" description="Helical" evidence="7">
    <location>
        <begin position="6"/>
        <end position="30"/>
    </location>
</feature>
<protein>
    <submittedName>
        <fullName evidence="8">MATE efflux family protein</fullName>
    </submittedName>
</protein>
<dbReference type="GO" id="GO:0042910">
    <property type="term" value="F:xenobiotic transmembrane transporter activity"/>
    <property type="evidence" value="ECO:0007669"/>
    <property type="project" value="InterPro"/>
</dbReference>
<dbReference type="InterPro" id="IPR002528">
    <property type="entry name" value="MATE_fam"/>
</dbReference>
<dbReference type="Pfam" id="PF01554">
    <property type="entry name" value="MatE"/>
    <property type="match status" value="1"/>
</dbReference>
<comment type="subcellular location">
    <subcellularLocation>
        <location evidence="1">Cell membrane</location>
        <topology evidence="1">Multi-pass membrane protein</topology>
    </subcellularLocation>
</comment>
<dbReference type="AlphaFoldDB" id="K1TV44"/>
<sequence length="126" mass="13218">MGENSSLALTGVGVCLPIITIVIAFANLIGMGGAPLFSIKRGEGNEKEAEAILGNSVTLLVIFGLCLTVVGLIVKRPLLYLLGASENTIEYANSYITIYLLGNVFVMMSLGLNSFINAQGFGKTGM</sequence>
<keyword evidence="4 7" id="KW-0812">Transmembrane</keyword>
<dbReference type="GO" id="GO:0005886">
    <property type="term" value="C:plasma membrane"/>
    <property type="evidence" value="ECO:0007669"/>
    <property type="project" value="UniProtKB-SubCell"/>
</dbReference>
<evidence type="ECO:0000256" key="6">
    <source>
        <dbReference type="ARBA" id="ARBA00023136"/>
    </source>
</evidence>
<accession>K1TV44</accession>
<evidence type="ECO:0000256" key="1">
    <source>
        <dbReference type="ARBA" id="ARBA00004651"/>
    </source>
</evidence>
<evidence type="ECO:0000256" key="5">
    <source>
        <dbReference type="ARBA" id="ARBA00022989"/>
    </source>
</evidence>
<proteinExistence type="predicted"/>
<evidence type="ECO:0000256" key="4">
    <source>
        <dbReference type="ARBA" id="ARBA00022692"/>
    </source>
</evidence>
<evidence type="ECO:0000256" key="3">
    <source>
        <dbReference type="ARBA" id="ARBA00022475"/>
    </source>
</evidence>
<dbReference type="PANTHER" id="PTHR43549:SF2">
    <property type="entry name" value="MULTIDRUG RESISTANCE PROTEIN NORM-RELATED"/>
    <property type="match status" value="1"/>
</dbReference>
<comment type="caution">
    <text evidence="8">The sequence shown here is derived from an EMBL/GenBank/DDBJ whole genome shotgun (WGS) entry which is preliminary data.</text>
</comment>
<dbReference type="InterPro" id="IPR052031">
    <property type="entry name" value="Membrane_Transporter-Flippase"/>
</dbReference>
<dbReference type="EMBL" id="AJWY01003987">
    <property type="protein sequence ID" value="EKC73683.1"/>
    <property type="molecule type" value="Genomic_DNA"/>
</dbReference>
<feature type="transmembrane region" description="Helical" evidence="7">
    <location>
        <begin position="94"/>
        <end position="116"/>
    </location>
</feature>
<organism evidence="8">
    <name type="scientific">human gut metagenome</name>
    <dbReference type="NCBI Taxonomy" id="408170"/>
    <lineage>
        <taxon>unclassified sequences</taxon>
        <taxon>metagenomes</taxon>
        <taxon>organismal metagenomes</taxon>
    </lineage>
</organism>
<keyword evidence="6 7" id="KW-0472">Membrane</keyword>
<gene>
    <name evidence="8" type="ORF">LEA_06105</name>
</gene>
<feature type="non-terminal residue" evidence="8">
    <location>
        <position position="126"/>
    </location>
</feature>
<evidence type="ECO:0000313" key="8">
    <source>
        <dbReference type="EMBL" id="EKC73683.1"/>
    </source>
</evidence>
<name>K1TV44_9ZZZZ</name>
<feature type="transmembrane region" description="Helical" evidence="7">
    <location>
        <begin position="51"/>
        <end position="74"/>
    </location>
</feature>
<evidence type="ECO:0000256" key="7">
    <source>
        <dbReference type="SAM" id="Phobius"/>
    </source>
</evidence>
<keyword evidence="3" id="KW-1003">Cell membrane</keyword>
<keyword evidence="5 7" id="KW-1133">Transmembrane helix</keyword>
<dbReference type="PANTHER" id="PTHR43549">
    <property type="entry name" value="MULTIDRUG RESISTANCE PROTEIN YPNP-RELATED"/>
    <property type="match status" value="1"/>
</dbReference>
<dbReference type="GO" id="GO:0015297">
    <property type="term" value="F:antiporter activity"/>
    <property type="evidence" value="ECO:0007669"/>
    <property type="project" value="InterPro"/>
</dbReference>
<reference evidence="8" key="1">
    <citation type="journal article" date="2013" name="Environ. Microbiol.">
        <title>Microbiota from the distal guts of lean and obese adolescents exhibit partial functional redundancy besides clear differences in community structure.</title>
        <authorList>
            <person name="Ferrer M."/>
            <person name="Ruiz A."/>
            <person name="Lanza F."/>
            <person name="Haange S.B."/>
            <person name="Oberbach A."/>
            <person name="Till H."/>
            <person name="Bargiela R."/>
            <person name="Campoy C."/>
            <person name="Segura M.T."/>
            <person name="Richter M."/>
            <person name="von Bergen M."/>
            <person name="Seifert J."/>
            <person name="Suarez A."/>
        </authorList>
    </citation>
    <scope>NUCLEOTIDE SEQUENCE</scope>
</reference>
<evidence type="ECO:0000256" key="2">
    <source>
        <dbReference type="ARBA" id="ARBA00022448"/>
    </source>
</evidence>